<feature type="chain" id="PRO_5022262978" evidence="11">
    <location>
        <begin position="18"/>
        <end position="716"/>
    </location>
</feature>
<evidence type="ECO:0000256" key="5">
    <source>
        <dbReference type="ARBA" id="ARBA00006654"/>
    </source>
</evidence>
<accession>A0A553JTY4</accession>
<evidence type="ECO:0000256" key="10">
    <source>
        <dbReference type="ARBA" id="ARBA00023268"/>
    </source>
</evidence>
<comment type="catalytic activity">
    <reaction evidence="1">
        <text>a ribonucleoside 3'-phosphate + H2O = a ribonucleoside + phosphate</text>
        <dbReference type="Rhea" id="RHEA:10144"/>
        <dbReference type="ChEBI" id="CHEBI:13197"/>
        <dbReference type="ChEBI" id="CHEBI:15377"/>
        <dbReference type="ChEBI" id="CHEBI:18254"/>
        <dbReference type="ChEBI" id="CHEBI:43474"/>
        <dbReference type="EC" id="3.1.3.6"/>
    </reaction>
</comment>
<dbReference type="GO" id="GO:0008663">
    <property type="term" value="F:2',3'-cyclic-nucleotide 2'-phosphodiesterase activity"/>
    <property type="evidence" value="ECO:0007669"/>
    <property type="project" value="UniProtKB-EC"/>
</dbReference>
<dbReference type="Pfam" id="PF00149">
    <property type="entry name" value="Metallophos"/>
    <property type="match status" value="1"/>
</dbReference>
<evidence type="ECO:0000256" key="1">
    <source>
        <dbReference type="ARBA" id="ARBA00000527"/>
    </source>
</evidence>
<proteinExistence type="inferred from homology"/>
<keyword evidence="15" id="KW-1185">Reference proteome</keyword>
<comment type="subcellular location">
    <subcellularLocation>
        <location evidence="4">Cell envelope</location>
    </subcellularLocation>
</comment>
<comment type="caution">
    <text evidence="14">The sequence shown here is derived from an EMBL/GenBank/DDBJ whole genome shotgun (WGS) entry which is preliminary data.</text>
</comment>
<dbReference type="PANTHER" id="PTHR11575">
    <property type="entry name" value="5'-NUCLEOTIDASE-RELATED"/>
    <property type="match status" value="1"/>
</dbReference>
<dbReference type="PRINTS" id="PR01607">
    <property type="entry name" value="APYRASEFAMLY"/>
</dbReference>
<dbReference type="GO" id="GO:0046872">
    <property type="term" value="F:metal ion binding"/>
    <property type="evidence" value="ECO:0007669"/>
    <property type="project" value="UniProtKB-KW"/>
</dbReference>
<dbReference type="RefSeq" id="WP_143563010.1">
    <property type="nucleotide sequence ID" value="NZ_BMPL01000002.1"/>
</dbReference>
<protein>
    <submittedName>
        <fullName evidence="14">Bifunctional 2',3'-cyclic-nucleotide 2'-phosphodiesterase/3'-nucleotidase</fullName>
    </submittedName>
</protein>
<dbReference type="GO" id="GO:0008254">
    <property type="term" value="F:3'-nucleotidase activity"/>
    <property type="evidence" value="ECO:0007669"/>
    <property type="project" value="UniProtKB-EC"/>
</dbReference>
<organism evidence="14 15">
    <name type="scientific">Shewanella hanedai</name>
    <name type="common">Alteromonas hanedai</name>
    <dbReference type="NCBI Taxonomy" id="25"/>
    <lineage>
        <taxon>Bacteria</taxon>
        <taxon>Pseudomonadati</taxon>
        <taxon>Pseudomonadota</taxon>
        <taxon>Gammaproteobacteria</taxon>
        <taxon>Alteromonadales</taxon>
        <taxon>Shewanellaceae</taxon>
        <taxon>Shewanella</taxon>
    </lineage>
</organism>
<comment type="similarity">
    <text evidence="5 11">Belongs to the 5'-nucleotidase family.</text>
</comment>
<keyword evidence="9 11" id="KW-0378">Hydrolase</keyword>
<evidence type="ECO:0000256" key="2">
    <source>
        <dbReference type="ARBA" id="ARBA00001730"/>
    </source>
</evidence>
<reference evidence="15" key="1">
    <citation type="submission" date="2019-07" db="EMBL/GenBank/DDBJ databases">
        <title>Shewanella sp. YLB-08 draft genomic sequence.</title>
        <authorList>
            <person name="Yu L."/>
        </authorList>
    </citation>
    <scope>NUCLEOTIDE SEQUENCE [LARGE SCALE GENOMIC DNA]</scope>
    <source>
        <strain evidence="15">JCM 20706</strain>
    </source>
</reference>
<evidence type="ECO:0000256" key="8">
    <source>
        <dbReference type="ARBA" id="ARBA00022741"/>
    </source>
</evidence>
<feature type="domain" description="5'-Nucleotidase C-terminal" evidence="13">
    <location>
        <begin position="464"/>
        <end position="602"/>
    </location>
</feature>
<keyword evidence="7 11" id="KW-0732">Signal</keyword>
<dbReference type="Pfam" id="PF02872">
    <property type="entry name" value="5_nucleotid_C"/>
    <property type="match status" value="1"/>
</dbReference>
<keyword evidence="8 11" id="KW-0547">Nucleotide-binding</keyword>
<dbReference type="SUPFAM" id="SSF56300">
    <property type="entry name" value="Metallo-dependent phosphatases"/>
    <property type="match status" value="1"/>
</dbReference>
<dbReference type="PROSITE" id="PS51257">
    <property type="entry name" value="PROKAR_LIPOPROTEIN"/>
    <property type="match status" value="1"/>
</dbReference>
<dbReference type="InterPro" id="IPR004843">
    <property type="entry name" value="Calcineurin-like_PHP"/>
</dbReference>
<dbReference type="InterPro" id="IPR029052">
    <property type="entry name" value="Metallo-depent_PP-like"/>
</dbReference>
<dbReference type="OrthoDB" id="9803927at2"/>
<dbReference type="InterPro" id="IPR041827">
    <property type="entry name" value="CpdB_N"/>
</dbReference>
<dbReference type="CDD" id="cd07410">
    <property type="entry name" value="MPP_CpdB_N"/>
    <property type="match status" value="1"/>
</dbReference>
<sequence length="716" mass="79172">MKLSTKKLLLVSSIAAALVGCNSSSDNNDNVNNSTISVRLMETTDIHTNVMPYNYFVSKEANETKLPEWGLARTSLVIEATRDEVQNSMLFDNGDLIQGSPMGDYMASLGTEHVKENTHPVYKAMNQLQYDAANLGNHEFNYGLEFLDESLKGSKFPYVSANVWKVDNSLEKVSNAAEECEVRITEEFYDTAEHRYQPYVILDREFQSSNGDYHTIKVGVIGFTPPNIMGWDASLLKCNVMVSDIKKTAEHYVPKMKAEGADIIVAIPHSGLNDNDNEFAENATLHLAYVDDIDAIMFGHDHREFPNTTGEYGEIEGVDAKLGLINGVPAVMPGFWGAKLGVIDLTLTTKDDGKSWAVDHTKSTSELRSLVPNGSDQIIEDLVADEHQGTIDYMSTSIASIDVNMNSFFPQVVPDLSIQVVNEAQLHQLIKWKEAGEFANASQDAIFLSVSAPFKSGRNGPQDFTNIQEGELTNASVADIYVFDNNTPAVLKMTGSDMKNWIEWVNSNAYNSLPLAAGERFLNESFPGYNFDVFFGGFSQSGEGLLKYTVNVENESKYININGFEHDVTENKQVTNLTYNGVEIADDAEIYVITNNYRASNKSMPGVDKAVLVKEEAAFNNRELVQFYLEDSLAENQGDASLAFPNAEVFQLVAPNTKSVWFTSATLDEAFRCVDNGITGLSTDKEEGTKAGSEGFTKFHFNFDYNGEFNCAAKAQ</sequence>
<evidence type="ECO:0000256" key="3">
    <source>
        <dbReference type="ARBA" id="ARBA00001968"/>
    </source>
</evidence>
<name>A0A553JTY4_SHEHA</name>
<dbReference type="Gene3D" id="3.90.780.10">
    <property type="entry name" value="5'-Nucleotidase, C-terminal domain"/>
    <property type="match status" value="1"/>
</dbReference>
<evidence type="ECO:0000256" key="6">
    <source>
        <dbReference type="ARBA" id="ARBA00022723"/>
    </source>
</evidence>
<evidence type="ECO:0000256" key="4">
    <source>
        <dbReference type="ARBA" id="ARBA00004196"/>
    </source>
</evidence>
<feature type="domain" description="Calcineurin-like phosphoesterase" evidence="12">
    <location>
        <begin position="39"/>
        <end position="303"/>
    </location>
</feature>
<gene>
    <name evidence="14" type="ORF">FN961_02755</name>
</gene>
<dbReference type="InterPro" id="IPR006146">
    <property type="entry name" value="5'-Nucleotdase_CS"/>
</dbReference>
<feature type="signal peptide" evidence="11">
    <location>
        <begin position="1"/>
        <end position="17"/>
    </location>
</feature>
<dbReference type="GO" id="GO:0000166">
    <property type="term" value="F:nucleotide binding"/>
    <property type="evidence" value="ECO:0007669"/>
    <property type="project" value="UniProtKB-KW"/>
</dbReference>
<dbReference type="Proteomes" id="UP000318126">
    <property type="component" value="Unassembled WGS sequence"/>
</dbReference>
<dbReference type="InterPro" id="IPR008334">
    <property type="entry name" value="5'-Nucleotdase_C"/>
</dbReference>
<evidence type="ECO:0000313" key="14">
    <source>
        <dbReference type="EMBL" id="TRY15915.1"/>
    </source>
</evidence>
<evidence type="ECO:0000259" key="12">
    <source>
        <dbReference type="Pfam" id="PF00149"/>
    </source>
</evidence>
<comment type="catalytic activity">
    <reaction evidence="2">
        <text>a nucleoside 2',3'-cyclic phosphate + H2O = a nucleoside 3'-phosphate + H(+)</text>
        <dbReference type="Rhea" id="RHEA:19621"/>
        <dbReference type="ChEBI" id="CHEBI:15377"/>
        <dbReference type="ChEBI" id="CHEBI:15378"/>
        <dbReference type="ChEBI" id="CHEBI:66949"/>
        <dbReference type="ChEBI" id="CHEBI:66954"/>
        <dbReference type="EC" id="3.1.4.16"/>
    </reaction>
</comment>
<evidence type="ECO:0000259" key="13">
    <source>
        <dbReference type="Pfam" id="PF02872"/>
    </source>
</evidence>
<dbReference type="PANTHER" id="PTHR11575:SF6">
    <property type="entry name" value="2',3'-CYCLIC-NUCLEOTIDE 2'-PHOSPHODIESTERASE_3'-NUCLEOTIDASE"/>
    <property type="match status" value="1"/>
</dbReference>
<evidence type="ECO:0000256" key="7">
    <source>
        <dbReference type="ARBA" id="ARBA00022729"/>
    </source>
</evidence>
<dbReference type="EMBL" id="VKGK01000002">
    <property type="protein sequence ID" value="TRY15915.1"/>
    <property type="molecule type" value="Genomic_DNA"/>
</dbReference>
<dbReference type="NCBIfam" id="NF006938">
    <property type="entry name" value="PRK09420.1"/>
    <property type="match status" value="1"/>
</dbReference>
<dbReference type="InterPro" id="IPR036907">
    <property type="entry name" value="5'-Nucleotdase_C_sf"/>
</dbReference>
<dbReference type="GO" id="GO:0009166">
    <property type="term" value="P:nucleotide catabolic process"/>
    <property type="evidence" value="ECO:0007669"/>
    <property type="project" value="InterPro"/>
</dbReference>
<evidence type="ECO:0000256" key="9">
    <source>
        <dbReference type="ARBA" id="ARBA00022801"/>
    </source>
</evidence>
<dbReference type="Gene3D" id="3.60.21.10">
    <property type="match status" value="1"/>
</dbReference>
<dbReference type="InterPro" id="IPR006179">
    <property type="entry name" value="5_nucleotidase/apyrase"/>
</dbReference>
<dbReference type="AlphaFoldDB" id="A0A553JTY4"/>
<dbReference type="SUPFAM" id="SSF55816">
    <property type="entry name" value="5'-nucleotidase (syn. UDP-sugar hydrolase), C-terminal domain"/>
    <property type="match status" value="1"/>
</dbReference>
<keyword evidence="10" id="KW-0511">Multifunctional enzyme</keyword>
<dbReference type="PROSITE" id="PS00786">
    <property type="entry name" value="5_NUCLEOTIDASE_2"/>
    <property type="match status" value="1"/>
</dbReference>
<evidence type="ECO:0000256" key="11">
    <source>
        <dbReference type="RuleBase" id="RU362119"/>
    </source>
</evidence>
<dbReference type="GO" id="GO:0030288">
    <property type="term" value="C:outer membrane-bounded periplasmic space"/>
    <property type="evidence" value="ECO:0007669"/>
    <property type="project" value="TreeGrafter"/>
</dbReference>
<evidence type="ECO:0000313" key="15">
    <source>
        <dbReference type="Proteomes" id="UP000318126"/>
    </source>
</evidence>
<keyword evidence="6" id="KW-0479">Metal-binding</keyword>
<comment type="cofactor">
    <cofactor evidence="3">
        <name>a divalent metal cation</name>
        <dbReference type="ChEBI" id="CHEBI:60240"/>
    </cofactor>
</comment>